<feature type="compositionally biased region" description="Low complexity" evidence="1">
    <location>
        <begin position="247"/>
        <end position="266"/>
    </location>
</feature>
<keyword evidence="3" id="KW-1185">Reference proteome</keyword>
<accession>A0ABD2QEH1</accession>
<evidence type="ECO:0000313" key="3">
    <source>
        <dbReference type="Proteomes" id="UP001626550"/>
    </source>
</evidence>
<feature type="compositionally biased region" description="Polar residues" evidence="1">
    <location>
        <begin position="299"/>
        <end position="308"/>
    </location>
</feature>
<name>A0ABD2QEH1_9PLAT</name>
<organism evidence="2 3">
    <name type="scientific">Cichlidogyrus casuarinus</name>
    <dbReference type="NCBI Taxonomy" id="1844966"/>
    <lineage>
        <taxon>Eukaryota</taxon>
        <taxon>Metazoa</taxon>
        <taxon>Spiralia</taxon>
        <taxon>Lophotrochozoa</taxon>
        <taxon>Platyhelminthes</taxon>
        <taxon>Monogenea</taxon>
        <taxon>Monopisthocotylea</taxon>
        <taxon>Dactylogyridea</taxon>
        <taxon>Ancyrocephalidae</taxon>
        <taxon>Cichlidogyrus</taxon>
    </lineage>
</organism>
<dbReference type="Proteomes" id="UP001626550">
    <property type="component" value="Unassembled WGS sequence"/>
</dbReference>
<evidence type="ECO:0000313" key="2">
    <source>
        <dbReference type="EMBL" id="KAL3317943.1"/>
    </source>
</evidence>
<evidence type="ECO:0000256" key="1">
    <source>
        <dbReference type="SAM" id="MobiDB-lite"/>
    </source>
</evidence>
<gene>
    <name evidence="2" type="ORF">Ciccas_003404</name>
</gene>
<proteinExistence type="predicted"/>
<protein>
    <submittedName>
        <fullName evidence="2">Uncharacterized protein</fullName>
    </submittedName>
</protein>
<comment type="caution">
    <text evidence="2">The sequence shown here is derived from an EMBL/GenBank/DDBJ whole genome shotgun (WGS) entry which is preliminary data.</text>
</comment>
<dbReference type="EMBL" id="JBJKFK010000307">
    <property type="protein sequence ID" value="KAL3317943.1"/>
    <property type="molecule type" value="Genomic_DNA"/>
</dbReference>
<dbReference type="AlphaFoldDB" id="A0ABD2QEH1"/>
<feature type="region of interest" description="Disordered" evidence="1">
    <location>
        <begin position="247"/>
        <end position="308"/>
    </location>
</feature>
<sequence>MDPTQMKLIILKCFKIIAKILSRPLESSENRVEPLAKYAINEAKEYLTARLEKFFEQDKWESICQNTPKSISKGGSIKGREIAKLIRFFVVSEADFCLRSDSVASPKTPSSRYLRDLHLNKTPTSSSNRIKSLLQSPLNASSISLGSDATPEANKTLIDNEDENHRPLLLSPSFPNSHRSHFDWLPKEGKTSYNYQILAIHDEDSCSSLSKPPLLNLYADHETPDKTPTKKATKVLDFSRGPKPFISRGESLIKSSSESAISSGPIQQKRPKRESLPIKASQNKIKRKKLFKENDKSQKSISDFFTKA</sequence>
<reference evidence="2 3" key="1">
    <citation type="submission" date="2024-11" db="EMBL/GenBank/DDBJ databases">
        <title>Adaptive evolution of stress response genes in parasites aligns with host niche diversity.</title>
        <authorList>
            <person name="Hahn C."/>
            <person name="Resl P."/>
        </authorList>
    </citation>
    <scope>NUCLEOTIDE SEQUENCE [LARGE SCALE GENOMIC DNA]</scope>
    <source>
        <strain evidence="2">EGGRZ-B1_66</strain>
        <tissue evidence="2">Body</tissue>
    </source>
</reference>